<evidence type="ECO:0000256" key="5">
    <source>
        <dbReference type="SAM" id="MobiDB-lite"/>
    </source>
</evidence>
<dbReference type="FunFam" id="3.40.50.300:FF:000216">
    <property type="entry name" value="Type VII secretion ATPase EccA"/>
    <property type="match status" value="2"/>
</dbReference>
<dbReference type="GO" id="GO:0005524">
    <property type="term" value="F:ATP binding"/>
    <property type="evidence" value="ECO:0007669"/>
    <property type="project" value="UniProtKB-KW"/>
</dbReference>
<evidence type="ECO:0000313" key="8">
    <source>
        <dbReference type="Proteomes" id="UP000248349"/>
    </source>
</evidence>
<feature type="domain" description="AAA+ ATPase" evidence="6">
    <location>
        <begin position="1122"/>
        <end position="1246"/>
    </location>
</feature>
<dbReference type="PRINTS" id="PR00819">
    <property type="entry name" value="CBXCFQXSUPER"/>
</dbReference>
<dbReference type="InterPro" id="IPR003959">
    <property type="entry name" value="ATPase_AAA_core"/>
</dbReference>
<feature type="coiled-coil region" evidence="4">
    <location>
        <begin position="986"/>
        <end position="1013"/>
    </location>
</feature>
<dbReference type="InterPro" id="IPR027417">
    <property type="entry name" value="P-loop_NTPase"/>
</dbReference>
<dbReference type="Pfam" id="PF00004">
    <property type="entry name" value="AAA"/>
    <property type="match status" value="3"/>
</dbReference>
<feature type="region of interest" description="Disordered" evidence="5">
    <location>
        <begin position="1042"/>
        <end position="1068"/>
    </location>
</feature>
<evidence type="ECO:0000313" key="7">
    <source>
        <dbReference type="EMBL" id="PYH42931.1"/>
    </source>
</evidence>
<gene>
    <name evidence="7" type="ORF">BP01DRAFT_403790</name>
</gene>
<evidence type="ECO:0000256" key="1">
    <source>
        <dbReference type="ARBA" id="ARBA00010378"/>
    </source>
</evidence>
<keyword evidence="4" id="KW-0175">Coiled coil</keyword>
<dbReference type="Gene3D" id="3.40.50.300">
    <property type="entry name" value="P-loop containing nucleotide triphosphate hydrolases"/>
    <property type="match status" value="6"/>
</dbReference>
<dbReference type="PANTHER" id="PTHR43392:SF2">
    <property type="entry name" value="AAA-TYPE ATPASE FAMILY PROTEIN _ ANKYRIN REPEAT FAMILY PROTEIN"/>
    <property type="match status" value="1"/>
</dbReference>
<dbReference type="OrthoDB" id="2423195at2759"/>
<dbReference type="SMART" id="SM00382">
    <property type="entry name" value="AAA"/>
    <property type="match status" value="3"/>
</dbReference>
<keyword evidence="3" id="KW-0067">ATP-binding</keyword>
<dbReference type="Proteomes" id="UP000248349">
    <property type="component" value="Unassembled WGS sequence"/>
</dbReference>
<dbReference type="Pfam" id="PF17866">
    <property type="entry name" value="AAA_lid_6"/>
    <property type="match status" value="1"/>
</dbReference>
<sequence>MSAIRTRSDRQKKYLQDVIAGKHSVQNVNDFKGFVEAILAQNDHSVAVERLMASPGALTALHKGLRFNTTSDFINQYKAKLLQYLSDPGIKTLLDVTADAQTMVNDGSLFRSPSFELRGLGHKLNHFLQMKCSGNTIDPSAFTAGGRHDNDFFDFRKIAILPTSDEFSCTERPFPRRADDDVQIANGRKKGRKSTFRLRNLSVARLSYGRNDGMRLHACCLGQNRNFVKHQAFGCLTRGAEIVAFVTIERDEDALLYSDVHFILVETPMFAYEPILKCLQETVDIPLTEELFLHQKGQSVRESDIVPLNVTNATKEQGVGDIQSILGTSKPVRLDPSQLESLLAGLIQRVSLIQGPPGTGKSFIGGLLTKVLHDHTNEKILFLEDLLDIGINPSGIPLSLFEQRSSYKRSQESWNILNKLKSDAHSAKDALNTAFSGYRNLVCTSHIVMDYLEFEEPDIYDTLALPEEEIGMTTFGSGGHAIGKDYLYARWVKGMDAGVFANCLPDASHSVWEMSKNVRNEKRRAWEHAILDEQISTVKNHAAQFNQYCSRLENLFGDKTRDILRSKCIIDCTTTAAAKYSKDIRNAKILNSHVLAALAPKTKQLVLIGDHLQLRPKINEYALIIEKGDGYNLNVSLFERLIHVGYPHATLLKQHRMCPEISALVQRLTYPNLENDRKTMNCPRPRGLQDRVIFFQHEHPELSFTEVTDKRDEGSKQSKKNIFEAEIVLQIVKYLGQQGYGTDKLVVLTPYLGQLHLLRETLSKQNDPVRNDLNSYELVKAGFLSQAGANHSKRRIKLSTIDNYQGEECEIVIASLTRSNKNGDIGFMAASQRLNVLLSRARNVLIIVGNANTFVSSRKGESPWRPFMDHLKSNGHLYEGLPVKCEQHPQKTAILKTMGDFESECPDGGCPAPCSVKLRCGIHECPSRCHQLVDHFKMTCTRIIEWTCSRGHRSSQACAQIKGACRFCNEEIGQKNASDNGTSSLKQREREKAKGIHRQLAEAQDEIAHLKQQSKEARPSYIQTAFTTKAPKAISDTTTKPIADEQVPQGSGGVKCRQNKSATTPSAAKDDWEYQKKLLDAQSREIDTLMELIGLESIKEKFLTLKAKVDVCFRQGVDLQTERFGSVLLGNPGTGKTTVARLYARFLASVGIIPGDTFIETTGSKLANDGVSGCQKTLEKILSTGGGALFIDEAYQLAHGSSFGGTQVLDFLLAEDENLTGKIKFFSHNPGFPSRFPHELKFNDYDDNELLKIFDYIEDGPSGLYSRGREGFANARAIENIGARIAERQSERLKRERPNRVGQSDDFLLTEDLIGPDMIGLGSVKTTVQSLLDSIQYNHQRELQELPPVEFTLARVFLGSPGTGITTVAKLCGQILVDIGILSNGEVVVKNPSDFVGSVIGESEKNTKGILASTLGKVLVIDEAYGLFAGGTSDGTSAKSDPYRSSVVDTIVAEVQSTAGEDQCVLLLGYREPMQQMFQNVNPGLSRRFPLDQALEFQGFAKGELDQILTMKLKEQRFNVTERGRRVALDMLERARNRPIFGNAGEVNILLNSAKMQLQKRISCARHAAGSLPSTLDAEDFDEDFDRSERDDRNVARLFEGVIGCDEIIAKLEGYRQIVRKMRQLECDPRNEVPFNFLFRGPPGTGKTSTARKLGQIYYDMGLLASADIIEISTTDLVGQYEGQTGPKTQQTLERALSKVLFVDEAYRPADGKFAQQAMDQIVDRITKPQSAQRLIIILAGYNADINHLMTINPGLASRFPDSFQKKDTQDKSNVDFDLGVLEQPRDDFHGEMSRHFNRLSRIATWANARDVDILAKDIFRKVLQNTNRNGLVFTEPIVLQCLDQMVTERLKREQCQRTQYLPSRDKAEVTPPSLSIRVKSNSSSNTNMAMSNTSDATTRSPPGHRPTDIDSRDTDVTDEVWSQLQQDMVTAEARDKEYLILKETEETKAKALRKAREEEDLVVREVEEARQSGHEETRARHEQARVQRELERRAQEEELEKIRKQREQMEQNRR</sequence>
<evidence type="ECO:0000256" key="4">
    <source>
        <dbReference type="SAM" id="Coils"/>
    </source>
</evidence>
<feature type="domain" description="AAA+ ATPase" evidence="6">
    <location>
        <begin position="1633"/>
        <end position="1769"/>
    </location>
</feature>
<dbReference type="InterPro" id="IPR000641">
    <property type="entry name" value="CbxX/CfxQ"/>
</dbReference>
<dbReference type="RefSeq" id="XP_025428913.1">
    <property type="nucleotide sequence ID" value="XM_025578686.1"/>
</dbReference>
<evidence type="ECO:0000256" key="3">
    <source>
        <dbReference type="ARBA" id="ARBA00022840"/>
    </source>
</evidence>
<keyword evidence="7" id="KW-0378">Hydrolase</keyword>
<keyword evidence="8" id="KW-1185">Reference proteome</keyword>
<accession>A0A318Z6K2</accession>
<dbReference type="STRING" id="1450539.A0A318Z6K2"/>
<feature type="region of interest" description="Disordered" evidence="5">
    <location>
        <begin position="1957"/>
        <end position="2015"/>
    </location>
</feature>
<dbReference type="Pfam" id="PF13087">
    <property type="entry name" value="AAA_12"/>
    <property type="match status" value="1"/>
</dbReference>
<evidence type="ECO:0000256" key="2">
    <source>
        <dbReference type="ARBA" id="ARBA00022741"/>
    </source>
</evidence>
<dbReference type="InterPro" id="IPR047187">
    <property type="entry name" value="SF1_C_Upf1"/>
</dbReference>
<keyword evidence="2" id="KW-0547">Nucleotide-binding</keyword>
<feature type="compositionally biased region" description="Low complexity" evidence="5">
    <location>
        <begin position="1881"/>
        <end position="1895"/>
    </location>
</feature>
<dbReference type="InterPro" id="IPR041627">
    <property type="entry name" value="AAA_lid_6"/>
</dbReference>
<dbReference type="SUPFAM" id="SSF52540">
    <property type="entry name" value="P-loop containing nucleoside triphosphate hydrolases"/>
    <property type="match status" value="4"/>
</dbReference>
<dbReference type="PANTHER" id="PTHR43392">
    <property type="entry name" value="AAA-TYPE ATPASE FAMILY PROTEIN / ANKYRIN REPEAT FAMILY PROTEIN"/>
    <property type="match status" value="1"/>
</dbReference>
<evidence type="ECO:0000259" key="6">
    <source>
        <dbReference type="SMART" id="SM00382"/>
    </source>
</evidence>
<feature type="compositionally biased region" description="Basic and acidic residues" evidence="5">
    <location>
        <begin position="1906"/>
        <end position="1916"/>
    </location>
</feature>
<proteinExistence type="inferred from homology"/>
<dbReference type="CDD" id="cd22265">
    <property type="entry name" value="UDM1_RNF168"/>
    <property type="match status" value="1"/>
</dbReference>
<dbReference type="CDD" id="cd00009">
    <property type="entry name" value="AAA"/>
    <property type="match status" value="2"/>
</dbReference>
<dbReference type="InterPro" id="IPR041679">
    <property type="entry name" value="DNA2/NAM7-like_C"/>
</dbReference>
<name>A0A318Z6K2_9EURO</name>
<dbReference type="InterPro" id="IPR050773">
    <property type="entry name" value="CbxX/CfxQ_RuBisCO_ESX"/>
</dbReference>
<dbReference type="GO" id="GO:0016887">
    <property type="term" value="F:ATP hydrolysis activity"/>
    <property type="evidence" value="ECO:0007669"/>
    <property type="project" value="InterPro"/>
</dbReference>
<dbReference type="GeneID" id="37079915"/>
<protein>
    <submittedName>
        <fullName evidence="7">P-loop containing nucleoside triphosphate hydrolase protein</fullName>
    </submittedName>
</protein>
<dbReference type="CDD" id="cd18808">
    <property type="entry name" value="SF1_C_Upf1"/>
    <property type="match status" value="1"/>
</dbReference>
<reference evidence="7 8" key="1">
    <citation type="submission" date="2016-12" db="EMBL/GenBank/DDBJ databases">
        <title>The genomes of Aspergillus section Nigri reveals drivers in fungal speciation.</title>
        <authorList>
            <consortium name="DOE Joint Genome Institute"/>
            <person name="Vesth T.C."/>
            <person name="Nybo J."/>
            <person name="Theobald S."/>
            <person name="Brandl J."/>
            <person name="Frisvad J.C."/>
            <person name="Nielsen K.F."/>
            <person name="Lyhne E.K."/>
            <person name="Kogle M.E."/>
            <person name="Kuo A."/>
            <person name="Riley R."/>
            <person name="Clum A."/>
            <person name="Nolan M."/>
            <person name="Lipzen A."/>
            <person name="Salamov A."/>
            <person name="Henrissat B."/>
            <person name="Wiebenga A."/>
            <person name="De Vries R.P."/>
            <person name="Grigoriev I.V."/>
            <person name="Mortensen U.H."/>
            <person name="Andersen M.R."/>
            <person name="Baker S.E."/>
        </authorList>
    </citation>
    <scope>NUCLEOTIDE SEQUENCE [LARGE SCALE GENOMIC DNA]</scope>
    <source>
        <strain evidence="7 8">JOP 1030-1</strain>
    </source>
</reference>
<feature type="region of interest" description="Disordered" evidence="5">
    <location>
        <begin position="1863"/>
        <end position="1916"/>
    </location>
</feature>
<feature type="domain" description="AAA+ ATPase" evidence="6">
    <location>
        <begin position="1352"/>
        <end position="1600"/>
    </location>
</feature>
<dbReference type="InterPro" id="IPR003593">
    <property type="entry name" value="AAA+_ATPase"/>
</dbReference>
<organism evidence="7 8">
    <name type="scientific">Aspergillus saccharolyticus JOP 1030-1</name>
    <dbReference type="NCBI Taxonomy" id="1450539"/>
    <lineage>
        <taxon>Eukaryota</taxon>
        <taxon>Fungi</taxon>
        <taxon>Dikarya</taxon>
        <taxon>Ascomycota</taxon>
        <taxon>Pezizomycotina</taxon>
        <taxon>Eurotiomycetes</taxon>
        <taxon>Eurotiomycetidae</taxon>
        <taxon>Eurotiales</taxon>
        <taxon>Aspergillaceae</taxon>
        <taxon>Aspergillus</taxon>
        <taxon>Aspergillus subgen. Circumdati</taxon>
    </lineage>
</organism>
<dbReference type="CDD" id="cd06008">
    <property type="entry name" value="NF-X1-zinc-finger"/>
    <property type="match status" value="1"/>
</dbReference>
<comment type="similarity">
    <text evidence="1">Belongs to the CbxX/CfxQ family.</text>
</comment>
<dbReference type="FunFam" id="3.40.50.300:FF:001660">
    <property type="entry name" value="NF-X1 finger and helicase protein, putative"/>
    <property type="match status" value="1"/>
</dbReference>
<dbReference type="EMBL" id="KZ821247">
    <property type="protein sequence ID" value="PYH42931.1"/>
    <property type="molecule type" value="Genomic_DNA"/>
</dbReference>